<keyword evidence="3 6" id="KW-0808">Transferase</keyword>
<dbReference type="GO" id="GO:0031966">
    <property type="term" value="C:mitochondrial membrane"/>
    <property type="evidence" value="ECO:0007669"/>
    <property type="project" value="TreeGrafter"/>
</dbReference>
<organism>
    <name type="scientific">Culex quinquefasciatus</name>
    <name type="common">Southern house mosquito</name>
    <name type="synonym">Culex pungens</name>
    <dbReference type="NCBI Taxonomy" id="7176"/>
    <lineage>
        <taxon>Eukaryota</taxon>
        <taxon>Metazoa</taxon>
        <taxon>Ecdysozoa</taxon>
        <taxon>Arthropoda</taxon>
        <taxon>Hexapoda</taxon>
        <taxon>Insecta</taxon>
        <taxon>Pterygota</taxon>
        <taxon>Neoptera</taxon>
        <taxon>Endopterygota</taxon>
        <taxon>Diptera</taxon>
        <taxon>Nematocera</taxon>
        <taxon>Culicoidea</taxon>
        <taxon>Culicidae</taxon>
        <taxon>Culicinae</taxon>
        <taxon>Culicini</taxon>
        <taxon>Culex</taxon>
        <taxon>Culex</taxon>
    </lineage>
</organism>
<dbReference type="SMART" id="SM00563">
    <property type="entry name" value="PlsC"/>
    <property type="match status" value="1"/>
</dbReference>
<dbReference type="GO" id="GO:0005778">
    <property type="term" value="C:peroxisomal membrane"/>
    <property type="evidence" value="ECO:0007669"/>
    <property type="project" value="TreeGrafter"/>
</dbReference>
<evidence type="ECO:0000313" key="10">
    <source>
        <dbReference type="Proteomes" id="UP000002320"/>
    </source>
</evidence>
<dbReference type="Pfam" id="PF19277">
    <property type="entry name" value="GPAT_C"/>
    <property type="match status" value="1"/>
</dbReference>
<dbReference type="Pfam" id="PF01553">
    <property type="entry name" value="Acyltransferase"/>
    <property type="match status" value="1"/>
</dbReference>
<dbReference type="VEuPathDB" id="VectorBase:CQUJHB014763"/>
<dbReference type="Proteomes" id="UP000002320">
    <property type="component" value="Unassembled WGS sequence"/>
</dbReference>
<dbReference type="KEGG" id="cqu:CpipJ_CPIJ013939"/>
<dbReference type="EnsemblMetazoa" id="CPIJ013939-RA">
    <property type="protein sequence ID" value="CPIJ013939-PA"/>
    <property type="gene ID" value="CPIJ013939"/>
</dbReference>
<reference evidence="8" key="1">
    <citation type="submission" date="2007-03" db="EMBL/GenBank/DDBJ databases">
        <title>Annotation of Culex pipiens quinquefasciatus.</title>
        <authorList>
            <consortium name="The Broad Institute Genome Sequencing Platform"/>
            <person name="Atkinson P.W."/>
            <person name="Hemingway J."/>
            <person name="Christensen B.M."/>
            <person name="Higgs S."/>
            <person name="Kodira C."/>
            <person name="Hannick L."/>
            <person name="Megy K."/>
            <person name="O'Leary S."/>
            <person name="Pearson M."/>
            <person name="Haas B.J."/>
            <person name="Mauceli E."/>
            <person name="Wortman J.R."/>
            <person name="Lee N.H."/>
            <person name="Guigo R."/>
            <person name="Stanke M."/>
            <person name="Alvarado L."/>
            <person name="Amedeo P."/>
            <person name="Antoine C.H."/>
            <person name="Arensburger P."/>
            <person name="Bidwell S.L."/>
            <person name="Crawford M."/>
            <person name="Camaro F."/>
            <person name="Devon K."/>
            <person name="Engels R."/>
            <person name="Hammond M."/>
            <person name="Howarth C."/>
            <person name="Koehrsen M."/>
            <person name="Lawson D."/>
            <person name="Montgomery P."/>
            <person name="Nene V."/>
            <person name="Nusbaum C."/>
            <person name="Puiu D."/>
            <person name="Romero-Severson J."/>
            <person name="Severson D.W."/>
            <person name="Shumway M."/>
            <person name="Sisk P."/>
            <person name="Stolte C."/>
            <person name="Zeng Q."/>
            <person name="Eisenstadt E."/>
            <person name="Fraser-Liggett C."/>
            <person name="Strausberg R."/>
            <person name="Galagan J."/>
            <person name="Birren B."/>
            <person name="Collins F.H."/>
        </authorList>
    </citation>
    <scope>NUCLEOTIDE SEQUENCE [LARGE SCALE GENOMIC DNA]</scope>
    <source>
        <strain evidence="8">JHB</strain>
    </source>
</reference>
<dbReference type="PANTHER" id="PTHR12563:SF17">
    <property type="entry name" value="DIHYDROXYACETONE PHOSPHATE ACYLTRANSFERASE"/>
    <property type="match status" value="1"/>
</dbReference>
<dbReference type="SUPFAM" id="SSF69593">
    <property type="entry name" value="Glycerol-3-phosphate (1)-acyltransferase"/>
    <property type="match status" value="1"/>
</dbReference>
<dbReference type="FunCoup" id="B0X4B9">
    <property type="interactions" value="1443"/>
</dbReference>
<dbReference type="InterPro" id="IPR022284">
    <property type="entry name" value="GPAT/DHAPAT"/>
</dbReference>
<keyword evidence="5 6" id="KW-0012">Acyltransferase</keyword>
<keyword evidence="4" id="KW-0472">Membrane</keyword>
<dbReference type="GO" id="GO:0012505">
    <property type="term" value="C:endomembrane system"/>
    <property type="evidence" value="ECO:0007669"/>
    <property type="project" value="UniProtKB-SubCell"/>
</dbReference>
<proteinExistence type="inferred from homology"/>
<dbReference type="PANTHER" id="PTHR12563">
    <property type="entry name" value="GLYCEROL-3-PHOSPHATE ACYLTRANSFERASE"/>
    <property type="match status" value="1"/>
</dbReference>
<dbReference type="GO" id="GO:0016287">
    <property type="term" value="F:glycerone-phosphate O-acyltransferase activity"/>
    <property type="evidence" value="ECO:0007669"/>
    <property type="project" value="TreeGrafter"/>
</dbReference>
<name>B0X4B9_CULQU</name>
<dbReference type="OMA" id="NAVITVW"/>
<feature type="domain" description="Phospholipid/glycerol acyltransferase" evidence="7">
    <location>
        <begin position="164"/>
        <end position="281"/>
    </location>
</feature>
<evidence type="ECO:0000256" key="5">
    <source>
        <dbReference type="ARBA" id="ARBA00023315"/>
    </source>
</evidence>
<dbReference type="HOGENOM" id="CLU_017332_0_1_1"/>
<dbReference type="OrthoDB" id="10255570at2759"/>
<dbReference type="GO" id="GO:0006631">
    <property type="term" value="P:fatty acid metabolic process"/>
    <property type="evidence" value="ECO:0007669"/>
    <property type="project" value="TreeGrafter"/>
</dbReference>
<keyword evidence="10" id="KW-1185">Reference proteome</keyword>
<dbReference type="GO" id="GO:0019432">
    <property type="term" value="P:triglyceride biosynthetic process"/>
    <property type="evidence" value="ECO:0007669"/>
    <property type="project" value="TreeGrafter"/>
</dbReference>
<evidence type="ECO:0000259" key="7">
    <source>
        <dbReference type="SMART" id="SM00563"/>
    </source>
</evidence>
<evidence type="ECO:0000313" key="8">
    <source>
        <dbReference type="EMBL" id="EDS40272.1"/>
    </source>
</evidence>
<dbReference type="EMBL" id="DS232337">
    <property type="protein sequence ID" value="EDS40272.1"/>
    <property type="molecule type" value="Genomic_DNA"/>
</dbReference>
<dbReference type="InParanoid" id="B0X4B9"/>
<dbReference type="eggNOG" id="KOG3730">
    <property type="taxonomic scope" value="Eukaryota"/>
</dbReference>
<dbReference type="AlphaFoldDB" id="B0X4B9"/>
<sequence>MAESSSEGGTPTKAKAEERMRNYLDHFKNLLDPAQRHLTDMTKPYNRAFPFPKDVHVNPADLKKLVLNSERIRNVLEKESGGDPRKKAELVRTVKAILDEIGLDESLAVIRVLGTILNYIIRRILSGMYVNETKLEQVRMKRSQVPVRRPDGAVSAQSPLVRRLYLMSYVSFCYNIAIPGIAAGMDFHSMAFMGSILRQTGAFYMRRTFGNDQLYWAVFKEYMRQLVRAYDNGVEFFIEGTRSRSNKALTPKIGLLSMALEPLFMGEVPDVLVVPVSVSYDRPLEEQLFVYELLGVPKPKESTKGLLKAMSILKENYGSIYFEFGDPISVREYFGDELNRFQHSMSPAQVQSLTKSDLTLLHNLAFDVVHLQQEKIVLTTFHLISVYYNYRKYLGQSVNLSELIEGLRVLVDIFQHLGAVTTIQKTGHHEADRNLIRTSIEEALKTHANILQLNSDAVLVIAKSHHDFSQVDKRKLKGHNLSDVVMRLSVPIFTLQLYCNPCLHWLAQPALVLLAAKNLSNSSTDINVHTLRQAVLELRNLFATEFVFHGRREEREFGQSLDHLVHFGVMERGTVVEDGPAVVRIVQDKADQQQQRQQVYLSAVGPFLCCYLQVAVVLMEHFSHGPFKEKNYLAKVQEFVEQLLLRHEPHVHPYCLSLDSINLALYSLVALGVIAKTKLADLTTSFTVDTARLRPLVATLRTYCDLLPFEYLTFQGAVVQLVRLVLAIVLRLVHGMLRLLRTVGMRTLGQAAAAAIRWR</sequence>
<comment type="similarity">
    <text evidence="2 6">Belongs to the GPAT/DAPAT family.</text>
</comment>
<evidence type="ECO:0000256" key="6">
    <source>
        <dbReference type="PIRNR" id="PIRNR000437"/>
    </source>
</evidence>
<dbReference type="InterPro" id="IPR002123">
    <property type="entry name" value="Plipid/glycerol_acylTrfase"/>
</dbReference>
<dbReference type="CDD" id="cd07993">
    <property type="entry name" value="LPLAT_DHAPAT-like"/>
    <property type="match status" value="1"/>
</dbReference>
<dbReference type="InterPro" id="IPR041728">
    <property type="entry name" value="GPAT/DHAPAT_LPLAT"/>
</dbReference>
<evidence type="ECO:0000256" key="4">
    <source>
        <dbReference type="ARBA" id="ARBA00023136"/>
    </source>
</evidence>
<comment type="subcellular location">
    <subcellularLocation>
        <location evidence="1">Endomembrane system</location>
        <topology evidence="1">Peripheral membrane protein</topology>
    </subcellularLocation>
</comment>
<dbReference type="GO" id="GO:0008611">
    <property type="term" value="P:ether lipid biosynthetic process"/>
    <property type="evidence" value="ECO:0007669"/>
    <property type="project" value="TreeGrafter"/>
</dbReference>
<evidence type="ECO:0000256" key="3">
    <source>
        <dbReference type="ARBA" id="ARBA00022679"/>
    </source>
</evidence>
<gene>
    <name evidence="9" type="primary">6047434</name>
    <name evidence="8" type="ORF">CpipJ_CPIJ013939</name>
</gene>
<evidence type="ECO:0000256" key="2">
    <source>
        <dbReference type="ARBA" id="ARBA00007937"/>
    </source>
</evidence>
<reference evidence="9" key="2">
    <citation type="submission" date="2020-05" db="UniProtKB">
        <authorList>
            <consortium name="EnsemblMetazoa"/>
        </authorList>
    </citation>
    <scope>IDENTIFICATION</scope>
    <source>
        <strain evidence="9">JHB</strain>
    </source>
</reference>
<protein>
    <submittedName>
        <fullName evidence="8 9">Glycerol-3-phosphate acyltransferase</fullName>
    </submittedName>
</protein>
<evidence type="ECO:0000256" key="1">
    <source>
        <dbReference type="ARBA" id="ARBA00004184"/>
    </source>
</evidence>
<dbReference type="VEuPathDB" id="VectorBase:CPIJ013939"/>
<dbReference type="GO" id="GO:0008654">
    <property type="term" value="P:phospholipid biosynthetic process"/>
    <property type="evidence" value="ECO:0007669"/>
    <property type="project" value="TreeGrafter"/>
</dbReference>
<dbReference type="InterPro" id="IPR045520">
    <property type="entry name" value="GPAT/DHAPAT_C"/>
</dbReference>
<dbReference type="STRING" id="7176.B0X4B9"/>
<dbReference type="PIRSF" id="PIRSF000437">
    <property type="entry name" value="GPAT_DHAPAT"/>
    <property type="match status" value="1"/>
</dbReference>
<accession>B0X4B9</accession>
<evidence type="ECO:0000313" key="9">
    <source>
        <dbReference type="EnsemblMetazoa" id="CPIJ013939-PA"/>
    </source>
</evidence>
<dbReference type="GO" id="GO:0004366">
    <property type="term" value="F:glycerol-3-phosphate O-acyltransferase activity"/>
    <property type="evidence" value="ECO:0007669"/>
    <property type="project" value="TreeGrafter"/>
</dbReference>